<gene>
    <name evidence="2" type="ORF">P4706_18820</name>
</gene>
<dbReference type="InterPro" id="IPR029063">
    <property type="entry name" value="SAM-dependent_MTases_sf"/>
</dbReference>
<comment type="caution">
    <text evidence="2">The sequence shown here is derived from an EMBL/GenBank/DDBJ whole genome shotgun (WGS) entry which is preliminary data.</text>
</comment>
<keyword evidence="2" id="KW-0489">Methyltransferase</keyword>
<name>A0AAW9NHP5_9BACI</name>
<dbReference type="InterPro" id="IPR052356">
    <property type="entry name" value="Thiol_S-MT"/>
</dbReference>
<evidence type="ECO:0000313" key="2">
    <source>
        <dbReference type="EMBL" id="MEC0275108.1"/>
    </source>
</evidence>
<dbReference type="InterPro" id="IPR013216">
    <property type="entry name" value="Methyltransf_11"/>
</dbReference>
<keyword evidence="2" id="KW-0808">Transferase</keyword>
<dbReference type="SUPFAM" id="SSF53335">
    <property type="entry name" value="S-adenosyl-L-methionine-dependent methyltransferases"/>
    <property type="match status" value="1"/>
</dbReference>
<proteinExistence type="predicted"/>
<accession>A0AAW9NHP5</accession>
<organism evidence="2 3">
    <name type="scientific">Peribacillus castrilensis</name>
    <dbReference type="NCBI Taxonomy" id="2897690"/>
    <lineage>
        <taxon>Bacteria</taxon>
        <taxon>Bacillati</taxon>
        <taxon>Bacillota</taxon>
        <taxon>Bacilli</taxon>
        <taxon>Bacillales</taxon>
        <taxon>Bacillaceae</taxon>
        <taxon>Peribacillus</taxon>
    </lineage>
</organism>
<dbReference type="RefSeq" id="WP_162604499.1">
    <property type="nucleotide sequence ID" value="NZ_JARNBG010000040.1"/>
</dbReference>
<dbReference type="Proteomes" id="UP001307168">
    <property type="component" value="Unassembled WGS sequence"/>
</dbReference>
<dbReference type="CDD" id="cd02440">
    <property type="entry name" value="AdoMet_MTases"/>
    <property type="match status" value="1"/>
</dbReference>
<reference evidence="2 3" key="1">
    <citation type="submission" date="2023-03" db="EMBL/GenBank/DDBJ databases">
        <title>Bacillus Genome Sequencing.</title>
        <authorList>
            <person name="Dunlap C."/>
        </authorList>
    </citation>
    <scope>NUCLEOTIDE SEQUENCE [LARGE SCALE GENOMIC DNA]</scope>
    <source>
        <strain evidence="2 3">B-41290</strain>
    </source>
</reference>
<protein>
    <submittedName>
        <fullName evidence="2">Class I SAM-dependent methyltransferase</fullName>
    </submittedName>
</protein>
<feature type="domain" description="Methyltransferase type 11" evidence="1">
    <location>
        <begin position="47"/>
        <end position="137"/>
    </location>
</feature>
<dbReference type="GO" id="GO:0008757">
    <property type="term" value="F:S-adenosylmethionine-dependent methyltransferase activity"/>
    <property type="evidence" value="ECO:0007669"/>
    <property type="project" value="InterPro"/>
</dbReference>
<dbReference type="AlphaFoldDB" id="A0AAW9NHP5"/>
<sequence>MKVGEGHILTEFFPQLYHNLVRPKWFTEKYIHLYLQEEFEFNDKTVLDFGSGTGVNCTLFSSERYMGVEPDQKRVMFSKKQYSNYEFKVLEEYSLPVENESIDYILIISVLHHISCADIKTYTEEFKRVLKPNGRVIAIEPCMYQHKPFCNFLMNWLDQGRFIRDEKGYIDIFHKNGYKCDVLKRFRKCFVYNELFFSACLKEAVPSP</sequence>
<dbReference type="EMBL" id="JARNBH010000017">
    <property type="protein sequence ID" value="MEC0275108.1"/>
    <property type="molecule type" value="Genomic_DNA"/>
</dbReference>
<dbReference type="PANTHER" id="PTHR45036:SF1">
    <property type="entry name" value="METHYLTRANSFERASE LIKE 7A"/>
    <property type="match status" value="1"/>
</dbReference>
<evidence type="ECO:0000313" key="3">
    <source>
        <dbReference type="Proteomes" id="UP001307168"/>
    </source>
</evidence>
<keyword evidence="3" id="KW-1185">Reference proteome</keyword>
<dbReference type="Pfam" id="PF08241">
    <property type="entry name" value="Methyltransf_11"/>
    <property type="match status" value="1"/>
</dbReference>
<dbReference type="Gene3D" id="3.40.50.150">
    <property type="entry name" value="Vaccinia Virus protein VP39"/>
    <property type="match status" value="1"/>
</dbReference>
<dbReference type="PANTHER" id="PTHR45036">
    <property type="entry name" value="METHYLTRANSFERASE LIKE 7B"/>
    <property type="match status" value="1"/>
</dbReference>
<evidence type="ECO:0000259" key="1">
    <source>
        <dbReference type="Pfam" id="PF08241"/>
    </source>
</evidence>
<dbReference type="GO" id="GO:0032259">
    <property type="term" value="P:methylation"/>
    <property type="evidence" value="ECO:0007669"/>
    <property type="project" value="UniProtKB-KW"/>
</dbReference>